<accession>A0ACC2FHU9</accession>
<gene>
    <name evidence="1" type="ORF">DPEC_G00292250</name>
</gene>
<comment type="caution">
    <text evidence="1">The sequence shown here is derived from an EMBL/GenBank/DDBJ whole genome shotgun (WGS) entry which is preliminary data.</text>
</comment>
<protein>
    <submittedName>
        <fullName evidence="1">Uncharacterized protein</fullName>
    </submittedName>
</protein>
<organism evidence="1 2">
    <name type="scientific">Dallia pectoralis</name>
    <name type="common">Alaska blackfish</name>
    <dbReference type="NCBI Taxonomy" id="75939"/>
    <lineage>
        <taxon>Eukaryota</taxon>
        <taxon>Metazoa</taxon>
        <taxon>Chordata</taxon>
        <taxon>Craniata</taxon>
        <taxon>Vertebrata</taxon>
        <taxon>Euteleostomi</taxon>
        <taxon>Actinopterygii</taxon>
        <taxon>Neopterygii</taxon>
        <taxon>Teleostei</taxon>
        <taxon>Protacanthopterygii</taxon>
        <taxon>Esociformes</taxon>
        <taxon>Umbridae</taxon>
        <taxon>Dallia</taxon>
    </lineage>
</organism>
<sequence>MSPGDRGSPVERGHMPLDIENVHILLQVEQEQIQKRTFTNWINAQLSKRTPSCLVSDLFNDFRDGSKLLDLLEVMSGQQLSREKGRGLFQHRSNIETALSFLKKKSIKLVNINIPDVIDGKPSIILGLIWTIIMQYHIEELASGLSFSSRQSSLESLASLDSHSTLSAHSRGSSPLGPRASPLHQHFRVSAKKALLLWVREQCQKAGCTLDVKDFKASWRSGVIFLAILYALRPDLVDLTKARTRTNRQNLEEAFRIAERELRIPRLLEPDDVDVRDPDEKSIMTYVSQFLQYSRDTPETEDMQMHFMTSPKSLSPVNLPSNFTPAIAASPLRQTTFNQKAQEVTCWLVQAYQELLEGWDSTEGESYAERYHVFQTFVVSFNEQRRPVMPLLTAMKRTTQLSDDQRNLRASWDSLAEKLREYKMELDLSLPAPLDTVGRWLLRAEGALAEEEEGPLDHSCAAEQAREKLDLLKTCLDEMPQHMKIFQKFQNVGEHGAILVPADKLEEIKRRFTSVRVTAKYHGIKLEYQEHQHTVMEILSQVNTKLRVWKRPYISQESVRVLLKDWHDFVVKQDLQTSLETALLKLNAVANKYTSKSALAADSEYIMDQVKDLEEGSAVTLEEVSRVKSIMGRVLSAWDSYCDSSSSLHAWLEGSASHAIGQRPEVTFESMTEWKARLAHVNEVGNFLIQHTDLTISQTLTDDLCKINLCWTEFIKITQFAVVSEPSRTTARSQDLHILFREATQILKEPVEAMSGSLRIYRKKIQFMMRKIKEVNMDSLSPSPECSAETLQKLKLALPEVMQTLAESEQMCVELLHVVSGLDGRLAELLLWETEARELYHILKEEERRAPPGQDPRPRVLISRGLQLEGQAVTEEQDLQVMVMNGQKNSPLQYLRASAMQDREAVGMLSSLGARRDRSHSPSEDQPPSKVFIQSKEYSETHSPQHHVVSLAEHVSQAFVPPQPDVKAQSKTPFQPQTQAQQARIPQIIVQEYTKKASTSPPLPYSYAQAVTQSRGQAQSPPEYRALPQKVVQRKKLSPPLTQNQPQTHKQPPGQQPPQQIASQQQIVPEPAGPPRPQPQPHGVTSGQAQHKAGPHQDPPAYLYGQPPAHLLTSPPSTTMSHIQPTAQTQEQPTTVIRAPSQTRSDNQHMTQTPPMISGQSQPSLSQMPDMSRVTQSQIKPLPQQNIQPQSPPDSPELQIKPPALAQAPPQAYTEAYAKAQALARNQFEEAKHCLQEHILAAINVFKDKDVSIEQSSVKEEALRTLDPELLKVFLRAAEGMEAFCTIPQQRDMEFFTQSVKSQWEACFSAEGSLAQAGQHLEALKELCDTLSPEDAHRLAQAQLRECEKRLAAIQRQFSGDVETLPSDTPGIHELGKDLSPNKETTVRSDKASVTGEVSQVIQKGVVEKKVIHKEIVKTVVTEENPAKAAFERYDTVKKALQDMMAKNERPQTDLTTDSISLKYLHTRLQEIQLSYQDSDALWSEFDHQCSLVGGGDVVDQDRAELMEQWRCQQSALQRRGISLRAALRQVDCTESQAVEFSERLGRFIREAKDITGFTLTNSNVLTDIKDLDESIQRELDQLSAFETSELDPRDRSLVTHVVEAHKTSLDELRQQVRKSEAAARALDRFLMSLRTVQQDICAVQSAPCGDVRVLQDGRSKLALIRQSVESLGDKAPQLDLLLKGARLSVTWDRAPASCLDMVSTLELRLEEADGGLASQQRSLQREQETRGLGLRKRTLLGELRKVQEAAEKQGLKEPTIPAVQHRLRFLSDLEGQLNSQRSEFQSLQQAHIHAQERGGDILEELETQWEDTQRAVTDRQEQCSILLELLKKFQSCRSKSSSTIQQAEQTVCEQASYMGKESLQRLIEKVQGIQEELSGLGPGMEDIRHVCMQLQSHLKKIPGCSETPFNTEADGLVDQWLDVTEKTDSYIDNLSVALEMWEKQLLFGVEMDTWAGSKLAQFAESHPFQNEQEVLTVTDEIQVHEENIKHFHNKTIEIQKLLKTPEAPLELQVIETQLRKKKNQVDELFSDVTDVFQELMAVRKHLSERMAQCQSALQTIQSSVAMLSMPGDHAQMQDLCEQLLDQEEQTSSILKEVGLLSSMASPQLMQFLSADCIRLRETISHSKDMIQRQREEVESDLVKVIKSESLSFEEWIQDLQLSLNECFESPGCRQDVETSIQKLSCFLASKDGEELLSQLREHVERGSQQLPPEQIAQFTDWLMEQGEELATFRTHCQSRHSQLDTVLSNLNSLQQKHNRFHTWLQGWEQKSPVGVQVNNLLQDLHRESEIVDVLGEMSSSLRRHGLRADNLLTDSDKLLQRYRNLEAKLQRQTETLRVLEETSNGFDTQSESARTWVRDQRQRLHHTKKDDCVVTAQDVLSFRPEGDSKMQDLRRQGLSLCEHQGLEENRRREVQQTVGDVEEEWRRVLQTAEETLKKAEMQSAIEGQLGDFRTQKENTNVWVQGQRRRLHSLASEAKPEDRIHTAQAILSSKPEGDSKLQDLKRQGQSLCEHQDLEEIRRREVQQAVCDVEEEWRRVLKAGKAALDLAGNQIAQEREMSEYVTHKENSLAWVRDHIQRVHSLDSQTQIDERINIAQSVLSSKPQGESKLHDLKRRSQRLCEHQDLEENRRLEVQQTVRDVEEEWRRVLQTAEEIVSKAQMQYSLSRQIESFHTLEESYRVWFKQQQHSALSLGTGTQGSQEQIQERLQRANAVLTSRTEGDSKLQDLRRECQSLCEHQDLEGNRRREIEQTVRDVEEEWRGVANNAEVANRLLKGALDRLASCQHQRQQAQTRLSELQHQTAELPSHFPWPGLGDRRQAVETARTLLDKIRNLAPALSVLRSQGQDMFQLTQDPSWTDSSWANMEECIPVLLKQLTDACVRMEEGIDIERHCTQLVEQHGAAQDWLREHVKCLGALPVDRRALHSYANNLKALLQTVHREEKEMQELDSVRDTLLSHCTPAGRDTLTLEVSHLNDLRTSSEREIRERLAGCETGLAELDERIAKKALGLSERAKAVQWELRSLDQALSYSEPEHSIAQLQQHWHSLKNCDRSLEGLNVKVHDLREAARSAAAEDELPADVMSIIESLSEQHSSLRARLNERQSCFSENIAGCLTSSIQALHQWNQSVSPQTAPSVQATLDEGVRYQQDLKEAFSSRDFLGECLKPDQLDILERNATETLRDTEARRTSLTKALMPVIGSSSSLEKQTDPSKATRDQTIDDEGWELKQTILGAHDVAVVTTSTDRAKPESIALLQKQLVCRTDESAGLVEAAICVVKESQTLPGGPTMQDIFSEIQGMSECGPTYLHDEMNPWQDTMTVLNTTQADIQTRLTRLVVKVLGCRNRTADLNSTAMALQVEEVEECRQAAQTLVNMFSQPGEAQTANREALDHIRAQLEAAVRDISDVVHCKETQMQLVTAMARHTQTARARMRKLAAELEVLTKSPMESISAESDGLRSFMQGMEEDGTVLGELSITLSKLSPHLNQADRDAAQIQQRAVQDEWRSLERAADKTFHHVNSHASESSCLLAEIASLHGRLETIGTALSSLQSPEVQWDSKRAQELMMVNAELIGAQQAYVHLQQHSKALAHSSQKTETKQIEQKLLRIEELLDLADQVSRQTVSSNNPIMSKIHKVMMNAFAWAKQTESDIEWRRRKLPLLPEEVHRQIKDLKKLQWEMATKQAQLEALVVEVQELLPELDQTDDVPMVQSSLVSLESLSRSTTEKLAKAVREMESGLQGREKMSEQIADLDLWVVGHLCREAFKKQKVEGLTSKDQNLRVGQIQETLGEAEKQVAISEALIMWSRDIASELTITENVLLYDKLTNLQEDIKCIISYEKASQKALEDLLQSRDASRRKGNFVEKSLREMLENVNRHRFPVTKESLHSVETFKHMIVEHKYHVDDLQSCIPEDRKRELLGVICKLHRKINVLDVKAKEHRRYVHIRQCVENLRERVEEQVRQTEDENRGEVGRYKTCQVILTQLPLMRKLCDEAAGELQNISQDLKPSQLTAEQGRIEQNLASLHTWEMTVNNNLRILEWGLLKEAQLPSERRATLVFLGNIQRELQRRPTVEPTQESLDQEHWRMVTLQKITENRLRVLEILENKKGTGLVQSKENSEFMDLKQTILNEFELQMASISQARASLRDYTGAVSGAMQFLHEAEDLLLPPLGSVGSCPARLRDIQQALASMKEQHQSHVSQLQAMVPQHDCLCPQRMERLHGEVLSQVLVRMSTLQANVQLDLEALQRCAEYCKKFSSSHEEICQRVESTESRLSNFLSCKVTCLKDCTDQQAVLKSLSEEVDSLTRLLTSLAEWCSEPGCRCIRVGVVSALWWQVARLQCCTRGLKTRSEQRTAEWIAMTTSVEHTAVVMEQLEADLPTVSREKVCGEELQELLQHLDQFQDRLDCEHRALSALELRIARLLGVPAHQEQAPLVLLCQQLQAMQTRYGSLKEKSMLGRCVVRTEMEDREKVREELSGVKAWLLATDHQLSQLEQSPSTKQLQEVHTQLCNQKAVLLRITGGLRRKYSDMHTLVPVEMDGPLQEVTCSLQEVGEKVRVVMEKSGPLHKLGPKLSLIRAGLESVQDKMQQRSHSLLEAESTQKLVWDELDMWHSSLASLEVEVQDMEQAVEAQIFTESLVDTQVLHSHMAKQAEQRTAFLSKICKWFQEHEEMIHSSKTWLSEAGSWLTAPCAYTTAKDLTSYIHALQVVLDDSQHIRVTLQGFVSVLEDISAVCDVTKQREQLAQADRHVSDMQQSFVAPLSQLQHAAAEVDAIETEVKKMEKDATEVRMLLSSPETASGSGKKMTVCLNMIQSMGMTIEEIQTCKPGLCLPEKAEDTLVVFQTVARLQEQLLQLKGMIPVDFIVKKETLTVSAASPTTTTSISEISSALILKTTTSLSEISSTASPTTTTSHSEIFLAPSPKTTTRLSEISSAPIPVTTTSPLEISTGHSPTTTSLSEFFLAPSPTPSTSLTEMYSTPSPTPPPFLPEMSSTPSPTPPTFLPMLVSSSPAPPISSSEETLTPSSIAVIFSTEKHAVPRSTILGTEEAEEMGVIKGQVQVAHLDEDVLKQSGATLMTVEEVSPEQRLNWGIDIRQESRGVSLPPEEEEEEEEEEEGGMKKKSSGGTRWWLVEKLLGRSPEDPEVSAGEEQVEAAGGRGTSAMGENQGQDTPEQDLNVVVTTGTSVSEALSEPTSTVRTESLSENMAPSLTGSCPTLGKLHACRERATQLEVWLERARQSLRVTDWATSTHMQDRVEQQLLMCQEMFLEMEQNVADLLGQQEEPSGFHQETVALSDKLQLLKSDLVTFQLLLQEKQSQEQVPTPSLTSPRRSPLGGRLQRSTSVQEMFSPSKSKLFRQSSFQQQKELEQELTEQRDLTKSIAQQGGRGRVHGPAHKDQPQMSLGDPVELESKGETASQKQWTHLHNRLLALAETGFSGGSSDVSDISVSWSDTSAYSAFDHHSLQEIQTHISQLRELGQTARDVVTKVVPVEEVDQKLDEGLFGVLWGVGLSLSTLTRLLQLPLGQSFEDAQMLQLETLSTELVTLGKELASQGSEVISVLGSDRGDVCVDHLGKLLPVVQSSLAARQNQLQAQVEKTSHQQTLLTALHAALVSNELALHKMTNEAVPQDTCNRLQSTLLIQEEMLDQFSQVLILQQEAEGQGLPSTLIQEATKLEGALTSALGSVRARCEELEASVDLQDQFESLLHGLERLVTLGSDHMSQSPGLKLQTRTELQKYLSRHSMFFQFLGIHLGTLHHLYLRVPESSHQKWEGSLTRAQEEVSQLQKEALEEGTRMEQTLQMWTLWEESRACLDSLLKDVETGLFNTHLAEDTEEQIHQKLSVYQKMKRVLDESRPRLIQVLVLGKRLQGTCGKQVRVSGHALEVRWRGLLRTLDNTLVTTVRRWKLLSRFSLDSLALNEWMYGARKSIDSLMIFTLTANQEQSLDQVRAQFSQYTDLTKELAVWTVLKTSVVATGTRLQQLGEEERIAGLCSIETQLRQIEQDWADMLSDIPPVQQTLHQLLMERLSPHGAMTELLAWIGETEARLEEQQNSGAELTQLHQNYQECNADMAVHQLTVDYVNQTAFQMITGRYEHIQYAEELGTLNNRWLSLQRTLNNLEQDVDEQQRICKEREVTLQDLRNWICSQREWMDSAQRPVSLSGVETCLKKCEDLKVKIIRNISALQELKENYRTKKEEGNVAFLTQTDELINACEDLTEQNVALEQRLNQVLEVWTRFEKGLDDPILTTVKTSQAIQYICFPQLSLQALQGLHNKLQCLRKETAGCDSQWAVMSQTVSLLEDTVSSSALLLLSEQLDRERARWTKVNSELEDNLLRSQTLLQVWEAYSGLSVPFSQCLQTLKADARALTSRPPGQDNAVPLVAAQILVVQSLQERADSLQADLERVLKASKELSELVEASAAIFIRSESRHLTRDVLHLNQTLADHLGHLKDNHERLQEFESVLESLEKHLEVWDGRLKDATVSTHIAVTKSALLELGGFSSDLDVLNETSYRLTLSDSASHRLQSLNRSWAKTSACATDTCSELQTETLRQQSFQEKCESWTDFLQTMDDSLAVDLASTYAGLREQLRTHQRFQLEMYLGHQTLHAVIRHALDLLQMGDVDDRTDFILKLAQLKEHWQGVVQRAAQRRSLVEGLVKHWHLYHRNLRKLQRFVADAQALLPPTGPARCSLQQLRHSLHDLKHTELLFQRYQCSYIQILDVGRQLFSMGDEQTQTQLQNELATLQDNWENLPGLLERRRGLTELIIQNWEHCQTKLSASMQQLSTIQTRLKKTILECNDELQVTEKLITEAENFLDDWADSLTELATMKTDLSQYIIADDMLLLQEQVDYLHCEWEDLCLKVSQRKQEIADRLNAWTIFNDKNKELCDWLTQMENKVAHNADLSIEEMVEKLKKDCMEEINLFSENKTHLKQLGEQLITASNKTKGTEVNDKLKDINDRWQHLFDHIEARVRKLKETLVTVQQLDKNMSNLRTWLSRMEAELSKPVVYSICHSDEIQRKLTEQQDLQRDIELHTEGVASVLTLCDVLLHDADACGSDMENDSIQQTTRSLDRRWRNICAMSMERRIRIEETWRLWCKFQDDYSRFEDWLKTAERTAANPVSVDVLYTCAKEELKKFEAFQRQVHERLTQLELVNKQYRRLARENRTDAASKLKAMVHEGNQRWDNLQKRVAIIIRRLKYFTSQREDFEGTREGILVWLTEMDLQLTNVEHFSESDIEDKMRQLNGFQQEITLNTDKIDALIVFGENLIQKSAPLDAVLIEDELEELHSYCQEVFGRVARFHHRLTNRYPVLEEERDTDLDDTAELTGGSWGENDDEEKEEDECRVGVESLGRQAACHLLAHPLERSGRETPVSVDSIPLEWDHTVDVGGSSSHEDEDDATFYSAMSVKSLTDPPSWHSPEPQEMKRVHRDDIGGLSSSPRHPISSSFHQQGYTKLLSECSGTIDSVKRVKLILDDEELEDQGLTTLTTADKQTGVIERWELFQAQARTDQLCIQQDRQQKQELRQKLNSDLTEITSWLSHVLPELGRLQRLTPATNIRDLEGNIRRLKEMQRTFNSHKSLMISINLRGQDLQAGGIAELQEIQEGLRTANHRWTQACAGLDSWEEKLHSTLMQCQEFHETLHSMLLWLSQAENTLRAINIHDPSARRPVLLEHRDVILSLEEELRGRQRHVSSLQEISSQLLLRATAEDSMEAKEKVHVIGNKLRLLLRQASNNLHILQDRLESGPTSSERHSVGPGMLSAPLQKDMAELGAAAERPAGCRKEEKGACSPARPFFYRVLRAAFPLHLLLLLLLLLACLVPHSEEDYSCTLSNNFARSFYPMLRYTNGPPPT</sequence>
<proteinExistence type="predicted"/>
<reference evidence="1" key="1">
    <citation type="submission" date="2021-05" db="EMBL/GenBank/DDBJ databases">
        <authorList>
            <person name="Pan Q."/>
            <person name="Jouanno E."/>
            <person name="Zahm M."/>
            <person name="Klopp C."/>
            <person name="Cabau C."/>
            <person name="Louis A."/>
            <person name="Berthelot C."/>
            <person name="Parey E."/>
            <person name="Roest Crollius H."/>
            <person name="Montfort J."/>
            <person name="Robinson-Rechavi M."/>
            <person name="Bouchez O."/>
            <person name="Lampietro C."/>
            <person name="Lopez Roques C."/>
            <person name="Donnadieu C."/>
            <person name="Postlethwait J."/>
            <person name="Bobe J."/>
            <person name="Dillon D."/>
            <person name="Chandos A."/>
            <person name="von Hippel F."/>
            <person name="Guiguen Y."/>
        </authorList>
    </citation>
    <scope>NUCLEOTIDE SEQUENCE</scope>
    <source>
        <strain evidence="1">YG-Jan2019</strain>
    </source>
</reference>
<evidence type="ECO:0000313" key="1">
    <source>
        <dbReference type="EMBL" id="KAJ7990956.1"/>
    </source>
</evidence>
<dbReference type="EMBL" id="CM055754">
    <property type="protein sequence ID" value="KAJ7990956.1"/>
    <property type="molecule type" value="Genomic_DNA"/>
</dbReference>
<evidence type="ECO:0000313" key="2">
    <source>
        <dbReference type="Proteomes" id="UP001157502"/>
    </source>
</evidence>
<name>A0ACC2FHU9_DALPE</name>
<dbReference type="Proteomes" id="UP001157502">
    <property type="component" value="Chromosome 27"/>
</dbReference>
<keyword evidence="2" id="KW-1185">Reference proteome</keyword>